<feature type="chain" id="PRO_5005191728" description="C2H2-type domain-containing protein" evidence="3">
    <location>
        <begin position="20"/>
        <end position="218"/>
    </location>
</feature>
<keyword evidence="3" id="KW-0732">Signal</keyword>
<evidence type="ECO:0000256" key="2">
    <source>
        <dbReference type="SAM" id="MobiDB-lite"/>
    </source>
</evidence>
<proteinExistence type="predicted"/>
<reference evidence="5" key="1">
    <citation type="submission" date="2014-11" db="EMBL/GenBank/DDBJ databases">
        <authorList>
            <person name="Otto D Thomas"/>
            <person name="Naeem Raeece"/>
        </authorList>
    </citation>
    <scope>NUCLEOTIDE SEQUENCE</scope>
</reference>
<feature type="domain" description="C2H2-type" evidence="4">
    <location>
        <begin position="193"/>
        <end position="218"/>
    </location>
</feature>
<dbReference type="AlphaFoldDB" id="A0A0G4HQB4"/>
<gene>
    <name evidence="5" type="ORF">Cvel_30185</name>
</gene>
<dbReference type="PROSITE" id="PS50157">
    <property type="entry name" value="ZINC_FINGER_C2H2_2"/>
    <property type="match status" value="1"/>
</dbReference>
<keyword evidence="1" id="KW-0862">Zinc</keyword>
<dbReference type="InterPro" id="IPR013087">
    <property type="entry name" value="Znf_C2H2_type"/>
</dbReference>
<dbReference type="PROSITE" id="PS00028">
    <property type="entry name" value="ZINC_FINGER_C2H2_1"/>
    <property type="match status" value="1"/>
</dbReference>
<dbReference type="VEuPathDB" id="CryptoDB:Cvel_30185"/>
<keyword evidence="1" id="KW-0863">Zinc-finger</keyword>
<feature type="region of interest" description="Disordered" evidence="2">
    <location>
        <begin position="110"/>
        <end position="174"/>
    </location>
</feature>
<protein>
    <recommendedName>
        <fullName evidence="4">C2H2-type domain-containing protein</fullName>
    </recommendedName>
</protein>
<evidence type="ECO:0000259" key="4">
    <source>
        <dbReference type="PROSITE" id="PS50157"/>
    </source>
</evidence>
<sequence>MSVSFVWVSLCSVLVGISARQVSGAFLLGKQERGFAFLVSKRFYEDRQRDSVKSRLRYTHERSLGARLRQGGREARLLFLSTPGDASLRVSSTSRDSRSVHVLAASLEAESDNREGTVASPPRSLYLPSDSPPSSSVQTEEKKNSSRRGKVPVRSSAKGAAKGEEGGGGLRKSWRGDGEQVLVEEGGREVVRWRCNHCGALFKKEAGVHIHATKVHHG</sequence>
<evidence type="ECO:0000313" key="5">
    <source>
        <dbReference type="EMBL" id="CEM46509.1"/>
    </source>
</evidence>
<evidence type="ECO:0000256" key="3">
    <source>
        <dbReference type="SAM" id="SignalP"/>
    </source>
</evidence>
<keyword evidence="1" id="KW-0479">Metal-binding</keyword>
<dbReference type="GO" id="GO:0008270">
    <property type="term" value="F:zinc ion binding"/>
    <property type="evidence" value="ECO:0007669"/>
    <property type="project" value="UniProtKB-KW"/>
</dbReference>
<organism evidence="5">
    <name type="scientific">Chromera velia CCMP2878</name>
    <dbReference type="NCBI Taxonomy" id="1169474"/>
    <lineage>
        <taxon>Eukaryota</taxon>
        <taxon>Sar</taxon>
        <taxon>Alveolata</taxon>
        <taxon>Colpodellida</taxon>
        <taxon>Chromeraceae</taxon>
        <taxon>Chromera</taxon>
    </lineage>
</organism>
<evidence type="ECO:0000256" key="1">
    <source>
        <dbReference type="PROSITE-ProRule" id="PRU00042"/>
    </source>
</evidence>
<accession>A0A0G4HQB4</accession>
<name>A0A0G4HQB4_9ALVE</name>
<dbReference type="PhylomeDB" id="A0A0G4HQB4"/>
<feature type="compositionally biased region" description="Low complexity" evidence="2">
    <location>
        <begin position="120"/>
        <end position="136"/>
    </location>
</feature>
<dbReference type="EMBL" id="CDMZ01003474">
    <property type="protein sequence ID" value="CEM46509.1"/>
    <property type="molecule type" value="Genomic_DNA"/>
</dbReference>
<feature type="signal peptide" evidence="3">
    <location>
        <begin position="1"/>
        <end position="19"/>
    </location>
</feature>